<evidence type="ECO:0000313" key="3">
    <source>
        <dbReference type="EMBL" id="ALJ26935.1"/>
    </source>
</evidence>
<reference evidence="3 4" key="1">
    <citation type="journal article" date="2015" name="Genome Announc.">
        <title>Complete Genome Sequencing of Stenotrophomonas acidaminiphila ZAC14D2_NAIMI4_2, a Multidrug-Resistant Strain Isolated from Sediments of a Polluted River in Mexico, Uncovers New Antibiotic Resistance Genes and a Novel Class-II Lasso Peptide Biosynthesis Gene Cluster.</title>
        <authorList>
            <person name="Vinuesa P."/>
            <person name="Ochoa-Sanchez L.E."/>
        </authorList>
    </citation>
    <scope>NUCLEOTIDE SEQUENCE [LARGE SCALE GENOMIC DNA]</scope>
    <source>
        <strain evidence="3 4">ZAC14D2_NAIMI4_2</strain>
    </source>
</reference>
<keyword evidence="3" id="KW-0371">Homeobox</keyword>
<dbReference type="AlphaFoldDB" id="A0A0S1AVW4"/>
<dbReference type="PATRIC" id="fig|128780.6.peg.498"/>
<feature type="compositionally biased region" description="Polar residues" evidence="1">
    <location>
        <begin position="63"/>
        <end position="81"/>
    </location>
</feature>
<keyword evidence="4" id="KW-1185">Reference proteome</keyword>
<protein>
    <submittedName>
        <fullName evidence="3">Homeodomain-like domain protein</fullName>
    </submittedName>
</protein>
<feature type="domain" description="Insertion element IS150 protein InsJ-like helix-turn-helix" evidence="2">
    <location>
        <begin position="108"/>
        <end position="140"/>
    </location>
</feature>
<feature type="region of interest" description="Disordered" evidence="1">
    <location>
        <begin position="63"/>
        <end position="82"/>
    </location>
</feature>
<dbReference type="EMBL" id="CP012900">
    <property type="protein sequence ID" value="ALJ26935.1"/>
    <property type="molecule type" value="Genomic_DNA"/>
</dbReference>
<evidence type="ECO:0000313" key="4">
    <source>
        <dbReference type="Proteomes" id="UP000061010"/>
    </source>
</evidence>
<evidence type="ECO:0000259" key="2">
    <source>
        <dbReference type="Pfam" id="PF13518"/>
    </source>
</evidence>
<dbReference type="InterPro" id="IPR055247">
    <property type="entry name" value="InsJ-like_HTH"/>
</dbReference>
<organism evidence="3 4">
    <name type="scientific">Stenotrophomonas acidaminiphila</name>
    <dbReference type="NCBI Taxonomy" id="128780"/>
    <lineage>
        <taxon>Bacteria</taxon>
        <taxon>Pseudomonadati</taxon>
        <taxon>Pseudomonadota</taxon>
        <taxon>Gammaproteobacteria</taxon>
        <taxon>Lysobacterales</taxon>
        <taxon>Lysobacteraceae</taxon>
        <taxon>Stenotrophomonas</taxon>
    </lineage>
</organism>
<dbReference type="OrthoDB" id="501284at2"/>
<accession>A0A0S1AVW4</accession>
<name>A0A0S1AVW4_9GAMM</name>
<sequence length="143" mass="15501">MPSTSSSTAPENPLAIGGAFVLRGDNYLVDGYLDLTHLIARRESDGQKVRLIIADILDAIATPQSTSTPDEETATSSGTETLSKEDWDIAVARSEKLKTLVEAKRPSKKLAAEVATFFGVHVSTIYRWLKREQQKGIAALGKV</sequence>
<gene>
    <name evidence="3" type="ORF">AOT14_04900</name>
</gene>
<dbReference type="KEGG" id="sacz:AOT14_04900"/>
<evidence type="ECO:0000256" key="1">
    <source>
        <dbReference type="SAM" id="MobiDB-lite"/>
    </source>
</evidence>
<keyword evidence="3" id="KW-0238">DNA-binding</keyword>
<dbReference type="Pfam" id="PF13518">
    <property type="entry name" value="HTH_28"/>
    <property type="match status" value="1"/>
</dbReference>
<proteinExistence type="predicted"/>
<dbReference type="Proteomes" id="UP000061010">
    <property type="component" value="Chromosome"/>
</dbReference>
<dbReference type="GO" id="GO:0003677">
    <property type="term" value="F:DNA binding"/>
    <property type="evidence" value="ECO:0007669"/>
    <property type="project" value="UniProtKB-KW"/>
</dbReference>